<dbReference type="Gramene" id="ONK77600">
    <property type="protein sequence ID" value="ONK77600"/>
    <property type="gene ID" value="A4U43_C02F8360"/>
</dbReference>
<feature type="coiled-coil region" evidence="1">
    <location>
        <begin position="58"/>
        <end position="106"/>
    </location>
</feature>
<evidence type="ECO:0000313" key="3">
    <source>
        <dbReference type="Proteomes" id="UP000243459"/>
    </source>
</evidence>
<dbReference type="EMBL" id="CM007382">
    <property type="protein sequence ID" value="ONK77600.1"/>
    <property type="molecule type" value="Genomic_DNA"/>
</dbReference>
<reference evidence="3" key="1">
    <citation type="journal article" date="2017" name="Nat. Commun.">
        <title>The asparagus genome sheds light on the origin and evolution of a young Y chromosome.</title>
        <authorList>
            <person name="Harkess A."/>
            <person name="Zhou J."/>
            <person name="Xu C."/>
            <person name="Bowers J.E."/>
            <person name="Van der Hulst R."/>
            <person name="Ayyampalayam S."/>
            <person name="Mercati F."/>
            <person name="Riccardi P."/>
            <person name="McKain M.R."/>
            <person name="Kakrana A."/>
            <person name="Tang H."/>
            <person name="Ray J."/>
            <person name="Groenendijk J."/>
            <person name="Arikit S."/>
            <person name="Mathioni S.M."/>
            <person name="Nakano M."/>
            <person name="Shan H."/>
            <person name="Telgmann-Rauber A."/>
            <person name="Kanno A."/>
            <person name="Yue Z."/>
            <person name="Chen H."/>
            <person name="Li W."/>
            <person name="Chen Y."/>
            <person name="Xu X."/>
            <person name="Zhang Y."/>
            <person name="Luo S."/>
            <person name="Chen H."/>
            <person name="Gao J."/>
            <person name="Mao Z."/>
            <person name="Pires J.C."/>
            <person name="Luo M."/>
            <person name="Kudrna D."/>
            <person name="Wing R.A."/>
            <person name="Meyers B.C."/>
            <person name="Yi K."/>
            <person name="Kong H."/>
            <person name="Lavrijsen P."/>
            <person name="Sunseri F."/>
            <person name="Falavigna A."/>
            <person name="Ye Y."/>
            <person name="Leebens-Mack J.H."/>
            <person name="Chen G."/>
        </authorList>
    </citation>
    <scope>NUCLEOTIDE SEQUENCE [LARGE SCALE GENOMIC DNA]</scope>
    <source>
        <strain evidence="3">cv. DH0086</strain>
    </source>
</reference>
<name>A0A5P1FLY5_ASPOF</name>
<keyword evidence="3" id="KW-1185">Reference proteome</keyword>
<protein>
    <submittedName>
        <fullName evidence="2">Uncharacterized protein</fullName>
    </submittedName>
</protein>
<dbReference type="AlphaFoldDB" id="A0A5P1FLY5"/>
<sequence length="115" mass="13384">MRASVLESRVGQSKAMEQFWLSRDEEILGEVLNVGLHLSLRTYLVRGVLMEQEIFGRMEQVRSSYLKLQEELATQKTDFENALQSLSAKENELVDWRREMEVQESMFDSLKVLNG</sequence>
<keyword evidence="1" id="KW-0175">Coiled coil</keyword>
<evidence type="ECO:0000313" key="2">
    <source>
        <dbReference type="EMBL" id="ONK77600.1"/>
    </source>
</evidence>
<evidence type="ECO:0000256" key="1">
    <source>
        <dbReference type="SAM" id="Coils"/>
    </source>
</evidence>
<gene>
    <name evidence="2" type="ORF">A4U43_C02F8360</name>
</gene>
<proteinExistence type="predicted"/>
<organism evidence="2 3">
    <name type="scientific">Asparagus officinalis</name>
    <name type="common">Garden asparagus</name>
    <dbReference type="NCBI Taxonomy" id="4686"/>
    <lineage>
        <taxon>Eukaryota</taxon>
        <taxon>Viridiplantae</taxon>
        <taxon>Streptophyta</taxon>
        <taxon>Embryophyta</taxon>
        <taxon>Tracheophyta</taxon>
        <taxon>Spermatophyta</taxon>
        <taxon>Magnoliopsida</taxon>
        <taxon>Liliopsida</taxon>
        <taxon>Asparagales</taxon>
        <taxon>Asparagaceae</taxon>
        <taxon>Asparagoideae</taxon>
        <taxon>Asparagus</taxon>
    </lineage>
</organism>
<dbReference type="Proteomes" id="UP000243459">
    <property type="component" value="Chromosome 2"/>
</dbReference>
<accession>A0A5P1FLY5</accession>